<dbReference type="PANTHER" id="PTHR35089">
    <property type="entry name" value="CHAPERONE PROTEIN SKP"/>
    <property type="match status" value="1"/>
</dbReference>
<accession>A0A090W4U4</accession>
<evidence type="ECO:0000256" key="3">
    <source>
        <dbReference type="SAM" id="SignalP"/>
    </source>
</evidence>
<name>A0A090W4U4_9FLAO</name>
<dbReference type="InterPro" id="IPR024930">
    <property type="entry name" value="Skp_dom_sf"/>
</dbReference>
<feature type="chain" id="PRO_5010408458" evidence="3">
    <location>
        <begin position="26"/>
        <end position="170"/>
    </location>
</feature>
<dbReference type="AlphaFoldDB" id="A0A090W4U4"/>
<reference evidence="7" key="1">
    <citation type="journal article" date="2014" name="Genome Announc.">
        <title>Draft Genome Sequence of Marine Flavobacterium Jejuia pallidilutea Strain 11shimoA1 and Pigmentation Mutants.</title>
        <authorList>
            <person name="Takatani N."/>
            <person name="Nakanishi M."/>
            <person name="Meirelles P."/>
            <person name="Mino S."/>
            <person name="Suda W."/>
            <person name="Oshima K."/>
            <person name="Hattori M."/>
            <person name="Ohkuma M."/>
            <person name="Hosokawa M."/>
            <person name="Miyashita K."/>
            <person name="Thompson F.L."/>
            <person name="Niwa A."/>
            <person name="Sawabe T."/>
            <person name="Sawabe T."/>
        </authorList>
    </citation>
    <scope>NUCLEOTIDE SEQUENCE [LARGE SCALE GENOMIC DNA]</scope>
    <source>
        <strain evidence="7">JCM 19538</strain>
    </source>
</reference>
<evidence type="ECO:0000313" key="5">
    <source>
        <dbReference type="EMBL" id="GAL88353.1"/>
    </source>
</evidence>
<evidence type="ECO:0000313" key="4">
    <source>
        <dbReference type="EMBL" id="GAL72015.1"/>
    </source>
</evidence>
<dbReference type="SMART" id="SM00935">
    <property type="entry name" value="OmpH"/>
    <property type="match status" value="1"/>
</dbReference>
<dbReference type="PANTHER" id="PTHR35089:SF1">
    <property type="entry name" value="CHAPERONE PROTEIN SKP"/>
    <property type="match status" value="1"/>
</dbReference>
<gene>
    <name evidence="4" type="ORF">JCM19302_360</name>
    <name evidence="5" type="ORF">JCM19538_1679</name>
</gene>
<dbReference type="Proteomes" id="UP000029646">
    <property type="component" value="Unassembled WGS sequence"/>
</dbReference>
<keyword evidence="2 3" id="KW-0732">Signal</keyword>
<keyword evidence="7" id="KW-1185">Reference proteome</keyword>
<dbReference type="EMBL" id="BBNY01000002">
    <property type="protein sequence ID" value="GAL88353.1"/>
    <property type="molecule type" value="Genomic_DNA"/>
</dbReference>
<dbReference type="Pfam" id="PF03938">
    <property type="entry name" value="OmpH"/>
    <property type="match status" value="1"/>
</dbReference>
<sequence length="170" mass="19148">MKMKHLKSILFATALCIGMVSFVGAQSKIAHINTQELIKSMPEMKEAQSQLETLSKTYQTELQSLGSEFQKKVELYDKEAATKTKEENTNRAKEVQTMEQSIREFQQQAQQDLQKKEFDLLKPITEKAKEAILKVAREQGFDYVLDSSQGVTIMADGKDLLADVKASLGI</sequence>
<proteinExistence type="inferred from homology"/>
<dbReference type="GO" id="GO:0005829">
    <property type="term" value="C:cytosol"/>
    <property type="evidence" value="ECO:0007669"/>
    <property type="project" value="TreeGrafter"/>
</dbReference>
<evidence type="ECO:0000256" key="2">
    <source>
        <dbReference type="ARBA" id="ARBA00022729"/>
    </source>
</evidence>
<feature type="signal peptide" evidence="3">
    <location>
        <begin position="1"/>
        <end position="25"/>
    </location>
</feature>
<comment type="similarity">
    <text evidence="1">Belongs to the Skp family.</text>
</comment>
<dbReference type="GO" id="GO:0050821">
    <property type="term" value="P:protein stabilization"/>
    <property type="evidence" value="ECO:0007669"/>
    <property type="project" value="TreeGrafter"/>
</dbReference>
<dbReference type="SUPFAM" id="SSF111384">
    <property type="entry name" value="OmpH-like"/>
    <property type="match status" value="1"/>
</dbReference>
<dbReference type="Gene3D" id="3.30.910.20">
    <property type="entry name" value="Skp domain"/>
    <property type="match status" value="1"/>
</dbReference>
<dbReference type="InterPro" id="IPR005632">
    <property type="entry name" value="Chaperone_Skp"/>
</dbReference>
<protein>
    <submittedName>
        <fullName evidence="4">Outer membrane protein H</fullName>
    </submittedName>
</protein>
<comment type="caution">
    <text evidence="4">The sequence shown here is derived from an EMBL/GenBank/DDBJ whole genome shotgun (WGS) entry which is preliminary data.</text>
</comment>
<evidence type="ECO:0000256" key="1">
    <source>
        <dbReference type="ARBA" id="ARBA00009091"/>
    </source>
</evidence>
<organism evidence="4 6">
    <name type="scientific">Jejuia pallidilutea</name>
    <dbReference type="NCBI Taxonomy" id="504487"/>
    <lineage>
        <taxon>Bacteria</taxon>
        <taxon>Pseudomonadati</taxon>
        <taxon>Bacteroidota</taxon>
        <taxon>Flavobacteriia</taxon>
        <taxon>Flavobacteriales</taxon>
        <taxon>Flavobacteriaceae</taxon>
        <taxon>Jejuia</taxon>
    </lineage>
</organism>
<evidence type="ECO:0000313" key="6">
    <source>
        <dbReference type="Proteomes" id="UP000029646"/>
    </source>
</evidence>
<evidence type="ECO:0000313" key="7">
    <source>
        <dbReference type="Proteomes" id="UP000030184"/>
    </source>
</evidence>
<dbReference type="Proteomes" id="UP000030184">
    <property type="component" value="Unassembled WGS sequence"/>
</dbReference>
<dbReference type="EMBL" id="BBNS01000018">
    <property type="protein sequence ID" value="GAL72015.1"/>
    <property type="molecule type" value="Genomic_DNA"/>
</dbReference>
<dbReference type="GO" id="GO:0051082">
    <property type="term" value="F:unfolded protein binding"/>
    <property type="evidence" value="ECO:0007669"/>
    <property type="project" value="InterPro"/>
</dbReference>